<keyword evidence="1" id="KW-0472">Membrane</keyword>
<protein>
    <submittedName>
        <fullName evidence="2">Uncharacterized protein</fullName>
    </submittedName>
</protein>
<dbReference type="RefSeq" id="XP_025463047.1">
    <property type="nucleotide sequence ID" value="XM_025606456.1"/>
</dbReference>
<organism evidence="2 3">
    <name type="scientific">Aspergillus sclerotioniger CBS 115572</name>
    <dbReference type="NCBI Taxonomy" id="1450535"/>
    <lineage>
        <taxon>Eukaryota</taxon>
        <taxon>Fungi</taxon>
        <taxon>Dikarya</taxon>
        <taxon>Ascomycota</taxon>
        <taxon>Pezizomycotina</taxon>
        <taxon>Eurotiomycetes</taxon>
        <taxon>Eurotiomycetidae</taxon>
        <taxon>Eurotiales</taxon>
        <taxon>Aspergillaceae</taxon>
        <taxon>Aspergillus</taxon>
        <taxon>Aspergillus subgen. Circumdati</taxon>
    </lineage>
</organism>
<proteinExistence type="predicted"/>
<evidence type="ECO:0000313" key="2">
    <source>
        <dbReference type="EMBL" id="PWY71811.1"/>
    </source>
</evidence>
<dbReference type="Proteomes" id="UP000246702">
    <property type="component" value="Unassembled WGS sequence"/>
</dbReference>
<gene>
    <name evidence="2" type="ORF">BO94DRAFT_254699</name>
</gene>
<dbReference type="GeneID" id="37108599"/>
<sequence>MKLVTGRCEQHSFPFYVLLFLILVFLAKPLHTLFLDDLGAIICSMSADRPPQRDGCLKFETAAHVTGPRPSAAIPP</sequence>
<evidence type="ECO:0000256" key="1">
    <source>
        <dbReference type="SAM" id="Phobius"/>
    </source>
</evidence>
<keyword evidence="3" id="KW-1185">Reference proteome</keyword>
<name>A0A317VF31_9EURO</name>
<reference evidence="2 3" key="1">
    <citation type="submission" date="2016-12" db="EMBL/GenBank/DDBJ databases">
        <title>The genomes of Aspergillus section Nigri reveals drivers in fungal speciation.</title>
        <authorList>
            <consortium name="DOE Joint Genome Institute"/>
            <person name="Vesth T.C."/>
            <person name="Nybo J."/>
            <person name="Theobald S."/>
            <person name="Brandl J."/>
            <person name="Frisvad J.C."/>
            <person name="Nielsen K.F."/>
            <person name="Lyhne E.K."/>
            <person name="Kogle M.E."/>
            <person name="Kuo A."/>
            <person name="Riley R."/>
            <person name="Clum A."/>
            <person name="Nolan M."/>
            <person name="Lipzen A."/>
            <person name="Salamov A."/>
            <person name="Henrissat B."/>
            <person name="Wiebenga A."/>
            <person name="De Vries R.P."/>
            <person name="Grigoriev I.V."/>
            <person name="Mortensen U.H."/>
            <person name="Andersen M.R."/>
            <person name="Baker S.E."/>
        </authorList>
    </citation>
    <scope>NUCLEOTIDE SEQUENCE [LARGE SCALE GENOMIC DNA]</scope>
    <source>
        <strain evidence="2 3">CBS 115572</strain>
    </source>
</reference>
<feature type="transmembrane region" description="Helical" evidence="1">
    <location>
        <begin position="12"/>
        <end position="30"/>
    </location>
</feature>
<accession>A0A317VF31</accession>
<comment type="caution">
    <text evidence="2">The sequence shown here is derived from an EMBL/GenBank/DDBJ whole genome shotgun (WGS) entry which is preliminary data.</text>
</comment>
<keyword evidence="1" id="KW-1133">Transmembrane helix</keyword>
<dbReference type="AlphaFoldDB" id="A0A317VF31"/>
<keyword evidence="1" id="KW-0812">Transmembrane</keyword>
<evidence type="ECO:0000313" key="3">
    <source>
        <dbReference type="Proteomes" id="UP000246702"/>
    </source>
</evidence>
<dbReference type="EMBL" id="MSFK01000035">
    <property type="protein sequence ID" value="PWY71811.1"/>
    <property type="molecule type" value="Genomic_DNA"/>
</dbReference>